<accession>A0ACC0I5X6</accession>
<name>A0ACC0I5X6_9ERIC</name>
<protein>
    <submittedName>
        <fullName evidence="1">Uncharacterized protein</fullName>
    </submittedName>
</protein>
<organism evidence="1 2">
    <name type="scientific">Camellia lanceoleosa</name>
    <dbReference type="NCBI Taxonomy" id="1840588"/>
    <lineage>
        <taxon>Eukaryota</taxon>
        <taxon>Viridiplantae</taxon>
        <taxon>Streptophyta</taxon>
        <taxon>Embryophyta</taxon>
        <taxon>Tracheophyta</taxon>
        <taxon>Spermatophyta</taxon>
        <taxon>Magnoliopsida</taxon>
        <taxon>eudicotyledons</taxon>
        <taxon>Gunneridae</taxon>
        <taxon>Pentapetalae</taxon>
        <taxon>asterids</taxon>
        <taxon>Ericales</taxon>
        <taxon>Theaceae</taxon>
        <taxon>Camellia</taxon>
    </lineage>
</organism>
<proteinExistence type="predicted"/>
<dbReference type="EMBL" id="CM045763">
    <property type="protein sequence ID" value="KAI8021119.1"/>
    <property type="molecule type" value="Genomic_DNA"/>
</dbReference>
<keyword evidence="2" id="KW-1185">Reference proteome</keyword>
<evidence type="ECO:0000313" key="2">
    <source>
        <dbReference type="Proteomes" id="UP001060215"/>
    </source>
</evidence>
<reference evidence="1 2" key="1">
    <citation type="journal article" date="2022" name="Plant J.">
        <title>Chromosome-level genome of Camellia lanceoleosa provides a valuable resource for understanding genome evolution and self-incompatibility.</title>
        <authorList>
            <person name="Gong W."/>
            <person name="Xiao S."/>
            <person name="Wang L."/>
            <person name="Liao Z."/>
            <person name="Chang Y."/>
            <person name="Mo W."/>
            <person name="Hu G."/>
            <person name="Li W."/>
            <person name="Zhao G."/>
            <person name="Zhu H."/>
            <person name="Hu X."/>
            <person name="Ji K."/>
            <person name="Xiang X."/>
            <person name="Song Q."/>
            <person name="Yuan D."/>
            <person name="Jin S."/>
            <person name="Zhang L."/>
        </authorList>
    </citation>
    <scope>NUCLEOTIDE SEQUENCE [LARGE SCALE GENOMIC DNA]</scope>
    <source>
        <strain evidence="1">SQ_2022a</strain>
    </source>
</reference>
<evidence type="ECO:0000313" key="1">
    <source>
        <dbReference type="EMBL" id="KAI8021119.1"/>
    </source>
</evidence>
<sequence>MYVTRLLSHLQSSPESLSLPSDGPNSGFLVIQDKNSETTTFFGLLKNRYVKDLPLPQNKELHVEYSSDDEETTFVPVVNKPLSSNLYYALKPHRSHKGEAYACSKEEDMGTSCCCNCIQDVQPRPLDPNDIYQQFHIVPYKRGGQFYAKSIAPDGIPPNFLRTKGWCIRTQTPKNYQLGEALGINTALRARLPSFDLPLSYKSSEATVVGKWYCPFMFIKDGTLRDQMKKSMFYEMTLEQKWEQIFTCENGYNQGNIVSVDVAVQTEIVTVGGREAVWDENRVADGVIWFTSFVGVGEEVNIGLSSLIVDRMKWEQERGGWLGGKKRQVNVNKTEEYAGIGVGGWSRFGCYVLVERFVLKRMDKSVALTYDFKHTHVIRSKWE</sequence>
<comment type="caution">
    <text evidence="1">The sequence shown here is derived from an EMBL/GenBank/DDBJ whole genome shotgun (WGS) entry which is preliminary data.</text>
</comment>
<gene>
    <name evidence="1" type="ORF">LOK49_LG03G00717</name>
</gene>
<dbReference type="Proteomes" id="UP001060215">
    <property type="component" value="Chromosome 6"/>
</dbReference>